<name>A0ABW0UM09_9ACTN</name>
<proteinExistence type="predicted"/>
<keyword evidence="2" id="KW-0472">Membrane</keyword>
<keyword evidence="2" id="KW-1133">Transmembrane helix</keyword>
<accession>A0ABW0UM09</accession>
<reference evidence="4" key="1">
    <citation type="journal article" date="2019" name="Int. J. Syst. Evol. Microbiol.">
        <title>The Global Catalogue of Microorganisms (GCM) 10K type strain sequencing project: providing services to taxonomists for standard genome sequencing and annotation.</title>
        <authorList>
            <consortium name="The Broad Institute Genomics Platform"/>
            <consortium name="The Broad Institute Genome Sequencing Center for Infectious Disease"/>
            <person name="Wu L."/>
            <person name="Ma J."/>
        </authorList>
    </citation>
    <scope>NUCLEOTIDE SEQUENCE [LARGE SCALE GENOMIC DNA]</scope>
    <source>
        <strain evidence="4">CGMCC 4.7248</strain>
    </source>
</reference>
<feature type="compositionally biased region" description="Polar residues" evidence="1">
    <location>
        <begin position="212"/>
        <end position="229"/>
    </location>
</feature>
<organism evidence="3 4">
    <name type="scientific">Streptomyces bullii</name>
    <dbReference type="NCBI Taxonomy" id="349910"/>
    <lineage>
        <taxon>Bacteria</taxon>
        <taxon>Bacillati</taxon>
        <taxon>Actinomycetota</taxon>
        <taxon>Actinomycetes</taxon>
        <taxon>Kitasatosporales</taxon>
        <taxon>Streptomycetaceae</taxon>
        <taxon>Streptomyces</taxon>
    </lineage>
</organism>
<feature type="compositionally biased region" description="Acidic residues" evidence="1">
    <location>
        <begin position="291"/>
        <end position="304"/>
    </location>
</feature>
<feature type="compositionally biased region" description="Pro residues" evidence="1">
    <location>
        <begin position="263"/>
        <end position="286"/>
    </location>
</feature>
<feature type="compositionally biased region" description="Low complexity" evidence="1">
    <location>
        <begin position="306"/>
        <end position="342"/>
    </location>
</feature>
<dbReference type="EMBL" id="JBHSNY010000001">
    <property type="protein sequence ID" value="MFC5632941.1"/>
    <property type="molecule type" value="Genomic_DNA"/>
</dbReference>
<dbReference type="Proteomes" id="UP001596154">
    <property type="component" value="Unassembled WGS sequence"/>
</dbReference>
<feature type="region of interest" description="Disordered" evidence="1">
    <location>
        <begin position="172"/>
        <end position="342"/>
    </location>
</feature>
<protein>
    <submittedName>
        <fullName evidence="3">Uncharacterized protein</fullName>
    </submittedName>
</protein>
<evidence type="ECO:0000256" key="2">
    <source>
        <dbReference type="SAM" id="Phobius"/>
    </source>
</evidence>
<dbReference type="PRINTS" id="PR01217">
    <property type="entry name" value="PRICHEXTENSN"/>
</dbReference>
<keyword evidence="2" id="KW-0812">Transmembrane</keyword>
<feature type="compositionally biased region" description="Low complexity" evidence="1">
    <location>
        <begin position="241"/>
        <end position="251"/>
    </location>
</feature>
<feature type="region of interest" description="Disordered" evidence="1">
    <location>
        <begin position="25"/>
        <end position="72"/>
    </location>
</feature>
<evidence type="ECO:0000313" key="3">
    <source>
        <dbReference type="EMBL" id="MFC5632941.1"/>
    </source>
</evidence>
<evidence type="ECO:0000256" key="1">
    <source>
        <dbReference type="SAM" id="MobiDB-lite"/>
    </source>
</evidence>
<evidence type="ECO:0000313" key="4">
    <source>
        <dbReference type="Proteomes" id="UP001596154"/>
    </source>
</evidence>
<feature type="region of interest" description="Disordered" evidence="1">
    <location>
        <begin position="111"/>
        <end position="132"/>
    </location>
</feature>
<gene>
    <name evidence="3" type="ORF">ACFPZJ_03870</name>
</gene>
<feature type="compositionally biased region" description="Basic and acidic residues" evidence="1">
    <location>
        <begin position="26"/>
        <end position="48"/>
    </location>
</feature>
<dbReference type="RefSeq" id="WP_381017105.1">
    <property type="nucleotide sequence ID" value="NZ_JBHSNY010000001.1"/>
</dbReference>
<keyword evidence="4" id="KW-1185">Reference proteome</keyword>
<sequence length="342" mass="35147">MKHWPEDAQPVWPEVASATKEIPVANDERGRRVTRDVPRSATADERLLRGIPRQSEGEAEREVLSSQGGADEPLVVRDPWRQHTGVTEHTHDPHEVTVQLDAVQFGDGVLRQARGGPDQAHDGPSDGPVFVDATGRRSRRFRRAGMAVGLVCAGYAVVIAATVLSGNSDAPWLPVPGQQDDRPAGQVDTSPRPAEPAPTDGAATTVPGSAPTADQVTASSPGISATEPGTTARPEQPDGSTAPKPTPTRAAPKPPGTGGTVPTPAPPTDAPTTQPPDPTPTDPPTTGPTEPTDDGGGDDGDGDGGTDTVADGQATAQPVADSPAEQPEQSSPSPAPSSEHVL</sequence>
<comment type="caution">
    <text evidence="3">The sequence shown here is derived from an EMBL/GenBank/DDBJ whole genome shotgun (WGS) entry which is preliminary data.</text>
</comment>
<feature type="transmembrane region" description="Helical" evidence="2">
    <location>
        <begin position="144"/>
        <end position="164"/>
    </location>
</feature>